<dbReference type="InterPro" id="IPR036921">
    <property type="entry name" value="PurM-like_N_sf"/>
</dbReference>
<dbReference type="EC" id="6.3.3.1" evidence="4 15"/>
<accession>E3T6L8</accession>
<keyword evidence="10 15" id="KW-0067">ATP-binding</keyword>
<dbReference type="InterPro" id="IPR010918">
    <property type="entry name" value="PurM-like_C_dom"/>
</dbReference>
<dbReference type="FunFam" id="3.30.1330.10:FF:000001">
    <property type="entry name" value="Phosphoribosylformylglycinamidine cyclo-ligase"/>
    <property type="match status" value="1"/>
</dbReference>
<keyword evidence="7 15" id="KW-0436">Ligase</keyword>
<dbReference type="Pfam" id="PF02769">
    <property type="entry name" value="AIRS_C"/>
    <property type="match status" value="1"/>
</dbReference>
<protein>
    <recommendedName>
        <fullName evidence="5 15">Phosphoribosylformylglycinamidine cyclo-ligase</fullName>
        <ecNumber evidence="4 15">6.3.3.1</ecNumber>
    </recommendedName>
    <alternativeName>
        <fullName evidence="12 15">AIR synthase</fullName>
    </alternativeName>
    <alternativeName>
        <fullName evidence="13 15">AIRS</fullName>
    </alternativeName>
    <alternativeName>
        <fullName evidence="11 15">Phosphoribosyl-aminoimidazole synthetase</fullName>
    </alternativeName>
</protein>
<evidence type="ECO:0000256" key="2">
    <source>
        <dbReference type="ARBA" id="ARBA00004686"/>
    </source>
</evidence>
<reference evidence="18" key="1">
    <citation type="submission" date="2009-12" db="EMBL/GenBank/DDBJ databases">
        <authorList>
            <person name="Kielak A."/>
            <person name="van Veen J.A."/>
            <person name="Kowalchuk G.A."/>
        </authorList>
    </citation>
    <scope>NUCLEOTIDE SEQUENCE</scope>
</reference>
<evidence type="ECO:0000256" key="13">
    <source>
        <dbReference type="ARBA" id="ARBA00033093"/>
    </source>
</evidence>
<comment type="subcellular location">
    <subcellularLocation>
        <location evidence="1 15">Cytoplasm</location>
    </subcellularLocation>
</comment>
<dbReference type="SUPFAM" id="SSF55326">
    <property type="entry name" value="PurM N-terminal domain-like"/>
    <property type="match status" value="1"/>
</dbReference>
<evidence type="ECO:0000256" key="14">
    <source>
        <dbReference type="ARBA" id="ARBA00049057"/>
    </source>
</evidence>
<evidence type="ECO:0000256" key="8">
    <source>
        <dbReference type="ARBA" id="ARBA00022741"/>
    </source>
</evidence>
<evidence type="ECO:0000259" key="16">
    <source>
        <dbReference type="Pfam" id="PF00586"/>
    </source>
</evidence>
<evidence type="ECO:0000256" key="10">
    <source>
        <dbReference type="ARBA" id="ARBA00022840"/>
    </source>
</evidence>
<gene>
    <name evidence="15" type="primary">purM</name>
</gene>
<feature type="domain" description="PurM-like C-terminal" evidence="17">
    <location>
        <begin position="172"/>
        <end position="336"/>
    </location>
</feature>
<proteinExistence type="inferred from homology"/>
<dbReference type="UniPathway" id="UPA00074">
    <property type="reaction ID" value="UER00129"/>
</dbReference>
<comment type="similarity">
    <text evidence="3 15">Belongs to the AIR synthase family.</text>
</comment>
<comment type="catalytic activity">
    <reaction evidence="14 15">
        <text>2-formamido-N(1)-(5-O-phospho-beta-D-ribosyl)acetamidine + ATP = 5-amino-1-(5-phospho-beta-D-ribosyl)imidazole + ADP + phosphate + H(+)</text>
        <dbReference type="Rhea" id="RHEA:23032"/>
        <dbReference type="ChEBI" id="CHEBI:15378"/>
        <dbReference type="ChEBI" id="CHEBI:30616"/>
        <dbReference type="ChEBI" id="CHEBI:43474"/>
        <dbReference type="ChEBI" id="CHEBI:137981"/>
        <dbReference type="ChEBI" id="CHEBI:147287"/>
        <dbReference type="ChEBI" id="CHEBI:456216"/>
        <dbReference type="EC" id="6.3.3.1"/>
    </reaction>
</comment>
<dbReference type="EMBL" id="GU260706">
    <property type="protein sequence ID" value="ADC35961.1"/>
    <property type="molecule type" value="Genomic_DNA"/>
</dbReference>
<dbReference type="GO" id="GO:0006189">
    <property type="term" value="P:'de novo' IMP biosynthetic process"/>
    <property type="evidence" value="ECO:0007669"/>
    <property type="project" value="UniProtKB-UniRule"/>
</dbReference>
<evidence type="ECO:0000256" key="9">
    <source>
        <dbReference type="ARBA" id="ARBA00022755"/>
    </source>
</evidence>
<evidence type="ECO:0000313" key="18">
    <source>
        <dbReference type="EMBL" id="ADC35961.1"/>
    </source>
</evidence>
<dbReference type="PANTHER" id="PTHR10520:SF12">
    <property type="entry name" value="TRIFUNCTIONAL PURINE BIOSYNTHETIC PROTEIN ADENOSINE-3"/>
    <property type="match status" value="1"/>
</dbReference>
<evidence type="ECO:0000256" key="11">
    <source>
        <dbReference type="ARBA" id="ARBA00031908"/>
    </source>
</evidence>
<dbReference type="CDD" id="cd02196">
    <property type="entry name" value="PurM"/>
    <property type="match status" value="1"/>
</dbReference>
<evidence type="ECO:0000256" key="7">
    <source>
        <dbReference type="ARBA" id="ARBA00022598"/>
    </source>
</evidence>
<keyword evidence="6 15" id="KW-0963">Cytoplasm</keyword>
<dbReference type="PANTHER" id="PTHR10520">
    <property type="entry name" value="TRIFUNCTIONAL PURINE BIOSYNTHETIC PROTEIN ADENOSINE-3-RELATED"/>
    <property type="match status" value="1"/>
</dbReference>
<dbReference type="Gene3D" id="3.90.650.10">
    <property type="entry name" value="PurM-like C-terminal domain"/>
    <property type="match status" value="1"/>
</dbReference>
<evidence type="ECO:0000256" key="12">
    <source>
        <dbReference type="ARBA" id="ARBA00032931"/>
    </source>
</evidence>
<evidence type="ECO:0000256" key="5">
    <source>
        <dbReference type="ARBA" id="ARBA00020367"/>
    </source>
</evidence>
<dbReference type="GO" id="GO:0046084">
    <property type="term" value="P:adenine biosynthetic process"/>
    <property type="evidence" value="ECO:0007669"/>
    <property type="project" value="TreeGrafter"/>
</dbReference>
<dbReference type="GO" id="GO:0005524">
    <property type="term" value="F:ATP binding"/>
    <property type="evidence" value="ECO:0007669"/>
    <property type="project" value="UniProtKB-KW"/>
</dbReference>
<evidence type="ECO:0000256" key="15">
    <source>
        <dbReference type="HAMAP-Rule" id="MF_00741"/>
    </source>
</evidence>
<comment type="pathway">
    <text evidence="2 15">Purine metabolism; IMP biosynthesis via de novo pathway; 5-amino-1-(5-phospho-D-ribosyl)imidazole from N(2)-formyl-N(1)-(5-phospho-D-ribosyl)glycinamide: step 2/2.</text>
</comment>
<feature type="domain" description="PurM-like N-terminal" evidence="16">
    <location>
        <begin position="53"/>
        <end position="159"/>
    </location>
</feature>
<evidence type="ECO:0000256" key="4">
    <source>
        <dbReference type="ARBA" id="ARBA00013047"/>
    </source>
</evidence>
<dbReference type="NCBIfam" id="TIGR00878">
    <property type="entry name" value="purM"/>
    <property type="match status" value="1"/>
</dbReference>
<dbReference type="InterPro" id="IPR016188">
    <property type="entry name" value="PurM-like_N"/>
</dbReference>
<evidence type="ECO:0000256" key="3">
    <source>
        <dbReference type="ARBA" id="ARBA00010280"/>
    </source>
</evidence>
<sequence>MDYKSAGVDIEAGNEAVRRIRTLARSTFTPGVLSDIGSFGGLFRLDTAQFRDVVLVSSADGVGTKLKIAFLTGRHDTIGIDLVNHCVNDILVQGAAPLFFLDYLATGQLSPDVATSIVSGMAKACRENGCALLGGETAEMPGFYAEGEYDLAGFIVGAVERDAILDGRGVVPGDVLIGIPSSGLHTNGYSLARRILFDSLRLTVDSHIPELGKTLGDVLLEPHRSYLSMIRPVLDGHRIKGMAHITGGGITENVPRVLPRGSAATVELGSWEVPPLFKWLQSSGHIPADDMMRTFNMGIGLVVIATAANAEPLRQELAARGGHHARVIGEVTRADGDPVVTYR</sequence>
<dbReference type="HAMAP" id="MF_00741">
    <property type="entry name" value="AIRS"/>
    <property type="match status" value="1"/>
</dbReference>
<dbReference type="SUPFAM" id="SSF56042">
    <property type="entry name" value="PurM C-terminal domain-like"/>
    <property type="match status" value="1"/>
</dbReference>
<reference evidence="18" key="2">
    <citation type="journal article" date="2010" name="Appl. Environ. Microbiol.">
        <title>Comparative analysis of acidobacterial genomic fragments from terrestrial and aquatic metagenomic libraries, with emphasis on acidobacteria subdivision 6.</title>
        <authorList>
            <person name="Kielak A.M."/>
            <person name="van Veen J.A."/>
            <person name="Kowalchuk G.A."/>
        </authorList>
    </citation>
    <scope>NUCLEOTIDE SEQUENCE</scope>
</reference>
<dbReference type="FunFam" id="3.90.650.10:FF:000011">
    <property type="entry name" value="Phosphoribosylformylglycinamidine cyclo-ligase"/>
    <property type="match status" value="1"/>
</dbReference>
<evidence type="ECO:0000259" key="17">
    <source>
        <dbReference type="Pfam" id="PF02769"/>
    </source>
</evidence>
<name>E3T6L8_9BACT</name>
<dbReference type="InterPro" id="IPR036676">
    <property type="entry name" value="PurM-like_C_sf"/>
</dbReference>
<keyword evidence="9 15" id="KW-0658">Purine biosynthesis</keyword>
<dbReference type="Gene3D" id="3.30.1330.10">
    <property type="entry name" value="PurM-like, N-terminal domain"/>
    <property type="match status" value="1"/>
</dbReference>
<dbReference type="GO" id="GO:0005829">
    <property type="term" value="C:cytosol"/>
    <property type="evidence" value="ECO:0007669"/>
    <property type="project" value="TreeGrafter"/>
</dbReference>
<dbReference type="Pfam" id="PF00586">
    <property type="entry name" value="AIRS"/>
    <property type="match status" value="1"/>
</dbReference>
<dbReference type="InterPro" id="IPR004733">
    <property type="entry name" value="PurM_cligase"/>
</dbReference>
<organism evidence="18">
    <name type="scientific">uncultured bacterium 98</name>
    <dbReference type="NCBI Taxonomy" id="698395"/>
    <lineage>
        <taxon>Bacteria</taxon>
        <taxon>environmental samples</taxon>
    </lineage>
</organism>
<dbReference type="GO" id="GO:0004637">
    <property type="term" value="F:phosphoribosylamine-glycine ligase activity"/>
    <property type="evidence" value="ECO:0007669"/>
    <property type="project" value="TreeGrafter"/>
</dbReference>
<dbReference type="AlphaFoldDB" id="E3T6L8"/>
<keyword evidence="8 15" id="KW-0547">Nucleotide-binding</keyword>
<dbReference type="GO" id="GO:0004641">
    <property type="term" value="F:phosphoribosylformylglycinamidine cyclo-ligase activity"/>
    <property type="evidence" value="ECO:0007669"/>
    <property type="project" value="UniProtKB-UniRule"/>
</dbReference>
<evidence type="ECO:0000256" key="6">
    <source>
        <dbReference type="ARBA" id="ARBA00022490"/>
    </source>
</evidence>
<evidence type="ECO:0000256" key="1">
    <source>
        <dbReference type="ARBA" id="ARBA00004496"/>
    </source>
</evidence>